<sequence length="367" mass="40241">MTLPLQLGLLAWLVHVVPLARGVAGVLCPGQHGLGPAQRDAVLRDADPNSVGLLQRRAAALAPRKPREMPPALKRAAPITWVHVPKCGSSFVNTLIHLPGVCNSAIPEDLYVSMSTFGVHFLSAFGKTWDVWSNCLGLERARFGHRGIGESGSDYYAEREGTFMIMLRGPEQRLLSAWKDMRGASKWGVLNDDLMDPSRSWGGWPTTELPTPSVFAEYARGCAVRMLTRPGLVCGGAGGPPREDEVELAVERLRTGFSFVGLTDQWALSMCLFDAMFHTGCSPLQFEDARPGPDKRNNSTTGYEEDRLHGITDPYDEKLYAEAVKIFKANLERYNVSEASCQPCWQVAGVAPDTAELGAFYEDESEV</sequence>
<name>A0A7S1QUI8_ALECA</name>
<evidence type="ECO:0000256" key="1">
    <source>
        <dbReference type="SAM" id="MobiDB-lite"/>
    </source>
</evidence>
<evidence type="ECO:0000313" key="3">
    <source>
        <dbReference type="EMBL" id="CAD9148358.1"/>
    </source>
</evidence>
<dbReference type="EMBL" id="HBGE01050491">
    <property type="protein sequence ID" value="CAD9148358.1"/>
    <property type="molecule type" value="Transcribed_RNA"/>
</dbReference>
<keyword evidence="2" id="KW-0732">Signal</keyword>
<feature type="chain" id="PRO_5031120011" description="Sulfotransferase domain-containing protein" evidence="2">
    <location>
        <begin position="23"/>
        <end position="367"/>
    </location>
</feature>
<proteinExistence type="predicted"/>
<feature type="region of interest" description="Disordered" evidence="1">
    <location>
        <begin position="287"/>
        <end position="308"/>
    </location>
</feature>
<accession>A0A7S1QUI8</accession>
<dbReference type="Gene3D" id="3.40.50.300">
    <property type="entry name" value="P-loop containing nucleotide triphosphate hydrolases"/>
    <property type="match status" value="1"/>
</dbReference>
<evidence type="ECO:0000256" key="2">
    <source>
        <dbReference type="SAM" id="SignalP"/>
    </source>
</evidence>
<feature type="compositionally biased region" description="Basic and acidic residues" evidence="1">
    <location>
        <begin position="287"/>
        <end position="297"/>
    </location>
</feature>
<reference evidence="3" key="1">
    <citation type="submission" date="2021-01" db="EMBL/GenBank/DDBJ databases">
        <authorList>
            <person name="Corre E."/>
            <person name="Pelletier E."/>
            <person name="Niang G."/>
            <person name="Scheremetjew M."/>
            <person name="Finn R."/>
            <person name="Kale V."/>
            <person name="Holt S."/>
            <person name="Cochrane G."/>
            <person name="Meng A."/>
            <person name="Brown T."/>
            <person name="Cohen L."/>
        </authorList>
    </citation>
    <scope>NUCLEOTIDE SEQUENCE</scope>
    <source>
        <strain evidence="3">OF101</strain>
    </source>
</reference>
<protein>
    <recommendedName>
        <fullName evidence="4">Sulfotransferase domain-containing protein</fullName>
    </recommendedName>
</protein>
<organism evidence="3">
    <name type="scientific">Alexandrium catenella</name>
    <name type="common">Red tide dinoflagellate</name>
    <name type="synonym">Gonyaulax catenella</name>
    <dbReference type="NCBI Taxonomy" id="2925"/>
    <lineage>
        <taxon>Eukaryota</taxon>
        <taxon>Sar</taxon>
        <taxon>Alveolata</taxon>
        <taxon>Dinophyceae</taxon>
        <taxon>Gonyaulacales</taxon>
        <taxon>Pyrocystaceae</taxon>
        <taxon>Alexandrium</taxon>
    </lineage>
</organism>
<gene>
    <name evidence="3" type="ORF">ACAT0790_LOCUS30522</name>
</gene>
<dbReference type="AlphaFoldDB" id="A0A7S1QUI8"/>
<feature type="signal peptide" evidence="2">
    <location>
        <begin position="1"/>
        <end position="22"/>
    </location>
</feature>
<dbReference type="InterPro" id="IPR027417">
    <property type="entry name" value="P-loop_NTPase"/>
</dbReference>
<evidence type="ECO:0008006" key="4">
    <source>
        <dbReference type="Google" id="ProtNLM"/>
    </source>
</evidence>